<organism evidence="1 2">
    <name type="scientific">Apiospora hydei</name>
    <dbReference type="NCBI Taxonomy" id="1337664"/>
    <lineage>
        <taxon>Eukaryota</taxon>
        <taxon>Fungi</taxon>
        <taxon>Dikarya</taxon>
        <taxon>Ascomycota</taxon>
        <taxon>Pezizomycotina</taxon>
        <taxon>Sordariomycetes</taxon>
        <taxon>Xylariomycetidae</taxon>
        <taxon>Amphisphaeriales</taxon>
        <taxon>Apiosporaceae</taxon>
        <taxon>Apiospora</taxon>
    </lineage>
</organism>
<dbReference type="GeneID" id="92040116"/>
<dbReference type="EMBL" id="JAQQWN010000004">
    <property type="protein sequence ID" value="KAK8087780.1"/>
    <property type="molecule type" value="Genomic_DNA"/>
</dbReference>
<evidence type="ECO:0000313" key="2">
    <source>
        <dbReference type="Proteomes" id="UP001433268"/>
    </source>
</evidence>
<accession>A0ABR1WXA7</accession>
<dbReference type="Proteomes" id="UP001433268">
    <property type="component" value="Unassembled WGS sequence"/>
</dbReference>
<keyword evidence="2" id="KW-1185">Reference proteome</keyword>
<gene>
    <name evidence="1" type="ORF">PG997_002741</name>
</gene>
<protein>
    <submittedName>
        <fullName evidence="1">Uncharacterized protein</fullName>
    </submittedName>
</protein>
<sequence length="287" mass="31765">MVAKKDSGSPTLHYAGPMGPDSAFELSYKTLWDAISKRGHLATDSDAQHLNIALGPHGSYYCTTKYEPIWRDIPADLQSSIAESAASPSAKKPRQVALGMHDTWVCIWSDHSHTHNLGSHYPGLAANLNQKTQDTKNRDDDGSSLVAFVALNPWRTDSWLLADCGGTIVWENAPADTADRSEAEAVRDVARDYMQRRARRTGSHFTTSFTFGDGGREAVAAMSRIAITPQTRHDDPPTATAAMVGRLRRLQDRVPLRFSRADAVAGELRSGRRRLSAGWRVRRWGRR</sequence>
<proteinExistence type="predicted"/>
<reference evidence="1 2" key="1">
    <citation type="submission" date="2023-01" db="EMBL/GenBank/DDBJ databases">
        <title>Analysis of 21 Apiospora genomes using comparative genomics revels a genus with tremendous synthesis potential of carbohydrate active enzymes and secondary metabolites.</title>
        <authorList>
            <person name="Sorensen T."/>
        </authorList>
    </citation>
    <scope>NUCLEOTIDE SEQUENCE [LARGE SCALE GENOMIC DNA]</scope>
    <source>
        <strain evidence="1 2">CBS 114990</strain>
    </source>
</reference>
<dbReference type="RefSeq" id="XP_066670674.1">
    <property type="nucleotide sequence ID" value="XM_066807056.1"/>
</dbReference>
<name>A0ABR1WXA7_9PEZI</name>
<evidence type="ECO:0000313" key="1">
    <source>
        <dbReference type="EMBL" id="KAK8087780.1"/>
    </source>
</evidence>
<comment type="caution">
    <text evidence="1">The sequence shown here is derived from an EMBL/GenBank/DDBJ whole genome shotgun (WGS) entry which is preliminary data.</text>
</comment>